<feature type="domain" description="ABC3 transporter permease C-terminal" evidence="7">
    <location>
        <begin position="671"/>
        <end position="785"/>
    </location>
</feature>
<feature type="transmembrane region" description="Helical" evidence="6">
    <location>
        <begin position="668"/>
        <end position="692"/>
    </location>
</feature>
<sequence>MNNLLFKLAFRNIFKNRLNSIINIIGLSIGIAASLFVFLFIKYETSFDNFHHNGERIYRLVSTFNSKDNISTSGFVCFPAAPSIKNEIPGIDDFCRITAEGAIKCYKGKELYAIKQFRFADDNFFQFFNFKLLSGNPKTVLNSADKIVLTDQKAKQIFGDRNPIGQSLMYKQKLFTVSGIAANPPANTQLAFDALVSIKYIEQSDKYWKGWGGGITFLSYLLLQKGISPVQIEKSLPNLLYTKVNQTWKESGFRLSESLQNIKDVHLSDGSINYDCPSNRSKNSIFVIACISLLILILGIINYIILYTVQKLAKLKEIGILKVHGADKKGLMFQSYIEVLIITTIATIFGAFLLSIATPYLNIHLQTSVHIENNILPTLVFMLLAILLLSVIVSFFSTRRIFTSKTINSIKNTTTTGSSKNIQGGLLISFQFTAVILLLITVFVISKQNSFLLNQELGFNRENILTLRSDKEFLNNELSSFKIDLQNLADIRSVSLSSQPIGTGITQNGYSIRDKKQNSLINALYTDEDFLKCFGIKLLMGQNFSGNSNRDRNVILINQKLAKCSNSSNPLDLKIHRNGILNVIGVVEDFNFASLENALRPMLIMANPGWDDWGYSVVNIRFQTSNILHLKSQIDKLWKARFPETPYEISFLDDMLASNYKSLQEQEYIIIFFSLLASIIAIIGLFGLTIFTTKQRTKEIGIRKVNGAKTIEIIAILNGDFVKWVGIAFIIACPISYYTMTKWLENFAYRTELNWWIFALAGFIALGIALLTVSWQSWRAATRNPVESLRYE</sequence>
<evidence type="ECO:0000256" key="2">
    <source>
        <dbReference type="ARBA" id="ARBA00022475"/>
    </source>
</evidence>
<protein>
    <submittedName>
        <fullName evidence="9">FtsX-like permease family protein</fullName>
    </submittedName>
</protein>
<dbReference type="GO" id="GO:0005886">
    <property type="term" value="C:plasma membrane"/>
    <property type="evidence" value="ECO:0007669"/>
    <property type="project" value="UniProtKB-SubCell"/>
</dbReference>
<gene>
    <name evidence="9" type="ORF">DLK05_12870</name>
</gene>
<dbReference type="Pfam" id="PF12704">
    <property type="entry name" value="MacB_PCD"/>
    <property type="match status" value="1"/>
</dbReference>
<feature type="transmembrane region" description="Helical" evidence="6">
    <location>
        <begin position="753"/>
        <end position="773"/>
    </location>
</feature>
<evidence type="ECO:0000256" key="4">
    <source>
        <dbReference type="ARBA" id="ARBA00022989"/>
    </source>
</evidence>
<dbReference type="Proteomes" id="UP000282985">
    <property type="component" value="Unassembled WGS sequence"/>
</dbReference>
<accession>A0A434AGN1</accession>
<dbReference type="EMBL" id="RJJX01000020">
    <property type="protein sequence ID" value="RUT73487.1"/>
    <property type="molecule type" value="Genomic_DNA"/>
</dbReference>
<feature type="domain" description="ABC3 transporter permease C-terminal" evidence="7">
    <location>
        <begin position="290"/>
        <end position="403"/>
    </location>
</feature>
<feature type="transmembrane region" description="Helical" evidence="6">
    <location>
        <begin position="21"/>
        <end position="41"/>
    </location>
</feature>
<keyword evidence="2" id="KW-1003">Cell membrane</keyword>
<dbReference type="AlphaFoldDB" id="A0A434AGN1"/>
<evidence type="ECO:0000313" key="10">
    <source>
        <dbReference type="Proteomes" id="UP000282985"/>
    </source>
</evidence>
<dbReference type="RefSeq" id="WP_127344378.1">
    <property type="nucleotide sequence ID" value="NZ_RJJX01000020.1"/>
</dbReference>
<dbReference type="PANTHER" id="PTHR30572:SF18">
    <property type="entry name" value="ABC-TYPE MACROLIDE FAMILY EXPORT SYSTEM PERMEASE COMPONENT 2"/>
    <property type="match status" value="1"/>
</dbReference>
<dbReference type="Pfam" id="PF02687">
    <property type="entry name" value="FtsX"/>
    <property type="match status" value="2"/>
</dbReference>
<dbReference type="OrthoDB" id="9770036at2"/>
<evidence type="ECO:0000256" key="3">
    <source>
        <dbReference type="ARBA" id="ARBA00022692"/>
    </source>
</evidence>
<feature type="transmembrane region" description="Helical" evidence="6">
    <location>
        <begin position="375"/>
        <end position="396"/>
    </location>
</feature>
<reference evidence="9 10" key="1">
    <citation type="submission" date="2018-11" db="EMBL/GenBank/DDBJ databases">
        <title>Parancylomarina longa gen. nov., sp. nov., isolated from sediments of southern Okinawa.</title>
        <authorList>
            <person name="Fu T."/>
        </authorList>
    </citation>
    <scope>NUCLEOTIDE SEQUENCE [LARGE SCALE GENOMIC DNA]</scope>
    <source>
        <strain evidence="9 10">T3-2 S1-C</strain>
    </source>
</reference>
<name>A0A434AGN1_9BACT</name>
<evidence type="ECO:0000259" key="8">
    <source>
        <dbReference type="Pfam" id="PF12704"/>
    </source>
</evidence>
<evidence type="ECO:0000313" key="9">
    <source>
        <dbReference type="EMBL" id="RUT73487.1"/>
    </source>
</evidence>
<comment type="subcellular location">
    <subcellularLocation>
        <location evidence="1">Cell membrane</location>
        <topology evidence="1">Multi-pass membrane protein</topology>
    </subcellularLocation>
</comment>
<dbReference type="InterPro" id="IPR025857">
    <property type="entry name" value="MacB_PCD"/>
</dbReference>
<feature type="transmembrane region" description="Helical" evidence="6">
    <location>
        <begin position="285"/>
        <end position="306"/>
    </location>
</feature>
<keyword evidence="5 6" id="KW-0472">Membrane</keyword>
<feature type="transmembrane region" description="Helical" evidence="6">
    <location>
        <begin position="713"/>
        <end position="738"/>
    </location>
</feature>
<feature type="transmembrane region" description="Helical" evidence="6">
    <location>
        <begin position="426"/>
        <end position="445"/>
    </location>
</feature>
<keyword evidence="10" id="KW-1185">Reference proteome</keyword>
<dbReference type="InterPro" id="IPR003838">
    <property type="entry name" value="ABC3_permease_C"/>
</dbReference>
<comment type="caution">
    <text evidence="9">The sequence shown here is derived from an EMBL/GenBank/DDBJ whole genome shotgun (WGS) entry which is preliminary data.</text>
</comment>
<dbReference type="PANTHER" id="PTHR30572">
    <property type="entry name" value="MEMBRANE COMPONENT OF TRANSPORTER-RELATED"/>
    <property type="match status" value="1"/>
</dbReference>
<keyword evidence="3 6" id="KW-0812">Transmembrane</keyword>
<dbReference type="GO" id="GO:0022857">
    <property type="term" value="F:transmembrane transporter activity"/>
    <property type="evidence" value="ECO:0007669"/>
    <property type="project" value="TreeGrafter"/>
</dbReference>
<keyword evidence="4 6" id="KW-1133">Transmembrane helix</keyword>
<evidence type="ECO:0000256" key="6">
    <source>
        <dbReference type="SAM" id="Phobius"/>
    </source>
</evidence>
<evidence type="ECO:0000256" key="5">
    <source>
        <dbReference type="ARBA" id="ARBA00023136"/>
    </source>
</evidence>
<dbReference type="InterPro" id="IPR050250">
    <property type="entry name" value="Macrolide_Exporter_MacB"/>
</dbReference>
<feature type="transmembrane region" description="Helical" evidence="6">
    <location>
        <begin position="339"/>
        <end position="363"/>
    </location>
</feature>
<organism evidence="9 10">
    <name type="scientific">Ancylomarina longa</name>
    <dbReference type="NCBI Taxonomy" id="2487017"/>
    <lineage>
        <taxon>Bacteria</taxon>
        <taxon>Pseudomonadati</taxon>
        <taxon>Bacteroidota</taxon>
        <taxon>Bacteroidia</taxon>
        <taxon>Marinilabiliales</taxon>
        <taxon>Marinifilaceae</taxon>
        <taxon>Ancylomarina</taxon>
    </lineage>
</organism>
<evidence type="ECO:0000256" key="1">
    <source>
        <dbReference type="ARBA" id="ARBA00004651"/>
    </source>
</evidence>
<evidence type="ECO:0000259" key="7">
    <source>
        <dbReference type="Pfam" id="PF02687"/>
    </source>
</evidence>
<feature type="domain" description="MacB-like periplasmic core" evidence="8">
    <location>
        <begin position="20"/>
        <end position="236"/>
    </location>
</feature>
<proteinExistence type="predicted"/>